<comment type="caution">
    <text evidence="1">The sequence shown here is derived from an EMBL/GenBank/DDBJ whole genome shotgun (WGS) entry which is preliminary data.</text>
</comment>
<dbReference type="InterPro" id="IPR012872">
    <property type="entry name" value="DUF1670"/>
</dbReference>
<proteinExistence type="predicted"/>
<dbReference type="AlphaFoldDB" id="X1AYT4"/>
<accession>X1AYT4</accession>
<protein>
    <submittedName>
        <fullName evidence="1">Uncharacterized protein</fullName>
    </submittedName>
</protein>
<name>X1AYT4_9ZZZZ</name>
<dbReference type="Pfam" id="PF07900">
    <property type="entry name" value="DUF1670"/>
    <property type="match status" value="1"/>
</dbReference>
<sequence length="97" mass="10838">MHTADQNTYQSVPYRYLLVLLSVLLYDATDMPDSSINRDLNRVSDIKFKKIARLSTQAKQCGGYLTYADLSYLLGIHCTAISNTVKANPKVVVPLRG</sequence>
<gene>
    <name evidence="1" type="ORF">S01H4_24818</name>
</gene>
<organism evidence="1">
    <name type="scientific">marine sediment metagenome</name>
    <dbReference type="NCBI Taxonomy" id="412755"/>
    <lineage>
        <taxon>unclassified sequences</taxon>
        <taxon>metagenomes</taxon>
        <taxon>ecological metagenomes</taxon>
    </lineage>
</organism>
<feature type="non-terminal residue" evidence="1">
    <location>
        <position position="97"/>
    </location>
</feature>
<dbReference type="EMBL" id="BART01011722">
    <property type="protein sequence ID" value="GAG88409.1"/>
    <property type="molecule type" value="Genomic_DNA"/>
</dbReference>
<reference evidence="1" key="1">
    <citation type="journal article" date="2014" name="Front. Microbiol.">
        <title>High frequency of phylogenetically diverse reductive dehalogenase-homologous genes in deep subseafloor sedimentary metagenomes.</title>
        <authorList>
            <person name="Kawai M."/>
            <person name="Futagami T."/>
            <person name="Toyoda A."/>
            <person name="Takaki Y."/>
            <person name="Nishi S."/>
            <person name="Hori S."/>
            <person name="Arai W."/>
            <person name="Tsubouchi T."/>
            <person name="Morono Y."/>
            <person name="Uchiyama I."/>
            <person name="Ito T."/>
            <person name="Fujiyama A."/>
            <person name="Inagaki F."/>
            <person name="Takami H."/>
        </authorList>
    </citation>
    <scope>NUCLEOTIDE SEQUENCE</scope>
    <source>
        <strain evidence="1">Expedition CK06-06</strain>
    </source>
</reference>
<evidence type="ECO:0000313" key="1">
    <source>
        <dbReference type="EMBL" id="GAG88409.1"/>
    </source>
</evidence>